<evidence type="ECO:0000256" key="2">
    <source>
        <dbReference type="ARBA" id="ARBA00022908"/>
    </source>
</evidence>
<dbReference type="Gene3D" id="1.10.150.130">
    <property type="match status" value="1"/>
</dbReference>
<dbReference type="Pfam" id="PF14659">
    <property type="entry name" value="Phage_int_SAM_3"/>
    <property type="match status" value="1"/>
</dbReference>
<evidence type="ECO:0000256" key="3">
    <source>
        <dbReference type="ARBA" id="ARBA00023125"/>
    </source>
</evidence>
<keyword evidence="3 5" id="KW-0238">DNA-binding</keyword>
<evidence type="ECO:0000256" key="1">
    <source>
        <dbReference type="ARBA" id="ARBA00008857"/>
    </source>
</evidence>
<dbReference type="AlphaFoldDB" id="A0A417YKM1"/>
<dbReference type="InterPro" id="IPR013762">
    <property type="entry name" value="Integrase-like_cat_sf"/>
</dbReference>
<dbReference type="Pfam" id="PF14657">
    <property type="entry name" value="Arm-DNA-bind_4"/>
    <property type="match status" value="1"/>
</dbReference>
<comment type="caution">
    <text evidence="8">The sequence shown here is derived from an EMBL/GenBank/DDBJ whole genome shotgun (WGS) entry which is preliminary data.</text>
</comment>
<dbReference type="Proteomes" id="UP000285456">
    <property type="component" value="Unassembled WGS sequence"/>
</dbReference>
<dbReference type="GO" id="GO:0003677">
    <property type="term" value="F:DNA binding"/>
    <property type="evidence" value="ECO:0007669"/>
    <property type="project" value="UniProtKB-UniRule"/>
</dbReference>
<dbReference type="InterPro" id="IPR010998">
    <property type="entry name" value="Integrase_recombinase_N"/>
</dbReference>
<dbReference type="InterPro" id="IPR011010">
    <property type="entry name" value="DNA_brk_join_enz"/>
</dbReference>
<proteinExistence type="inferred from homology"/>
<dbReference type="InterPro" id="IPR050090">
    <property type="entry name" value="Tyrosine_recombinase_XerCD"/>
</dbReference>
<protein>
    <submittedName>
        <fullName evidence="8">Site-specific integrase</fullName>
    </submittedName>
</protein>
<dbReference type="EMBL" id="QWEH01000003">
    <property type="protein sequence ID" value="RHW33857.1"/>
    <property type="molecule type" value="Genomic_DNA"/>
</dbReference>
<name>A0A417YKM1_9BACI</name>
<keyword evidence="4" id="KW-0233">DNA recombination</keyword>
<dbReference type="PANTHER" id="PTHR30349:SF64">
    <property type="entry name" value="PROPHAGE INTEGRASE INTD-RELATED"/>
    <property type="match status" value="1"/>
</dbReference>
<dbReference type="InterPro" id="IPR028259">
    <property type="entry name" value="AP2-like_int_N"/>
</dbReference>
<comment type="similarity">
    <text evidence="1">Belongs to the 'phage' integrase family.</text>
</comment>
<dbReference type="SUPFAM" id="SSF56349">
    <property type="entry name" value="DNA breaking-rejoining enzymes"/>
    <property type="match status" value="1"/>
</dbReference>
<dbReference type="GO" id="GO:0006310">
    <property type="term" value="P:DNA recombination"/>
    <property type="evidence" value="ECO:0007669"/>
    <property type="project" value="UniProtKB-KW"/>
</dbReference>
<feature type="domain" description="Tyr recombinase" evidence="6">
    <location>
        <begin position="168"/>
        <end position="370"/>
    </location>
</feature>
<dbReference type="Gene3D" id="1.10.443.10">
    <property type="entry name" value="Intergrase catalytic core"/>
    <property type="match status" value="1"/>
</dbReference>
<evidence type="ECO:0000259" key="6">
    <source>
        <dbReference type="PROSITE" id="PS51898"/>
    </source>
</evidence>
<reference evidence="8 9" key="1">
    <citation type="journal article" date="2007" name="Int. J. Syst. Evol. Microbiol.">
        <title>Oceanobacillus profundus sp. nov., isolated from a deep-sea sediment core.</title>
        <authorList>
            <person name="Kim Y.G."/>
            <person name="Choi D.H."/>
            <person name="Hyun S."/>
            <person name="Cho B.C."/>
        </authorList>
    </citation>
    <scope>NUCLEOTIDE SEQUENCE [LARGE SCALE GENOMIC DNA]</scope>
    <source>
        <strain evidence="8 9">DSM 18246</strain>
    </source>
</reference>
<dbReference type="PROSITE" id="PS51898">
    <property type="entry name" value="TYR_RECOMBINASE"/>
    <property type="match status" value="1"/>
</dbReference>
<evidence type="ECO:0000256" key="5">
    <source>
        <dbReference type="PROSITE-ProRule" id="PRU01248"/>
    </source>
</evidence>
<gene>
    <name evidence="8" type="ORF">D1B32_05825</name>
</gene>
<keyword evidence="2" id="KW-0229">DNA integration</keyword>
<dbReference type="OrthoDB" id="9803188at2"/>
<evidence type="ECO:0000313" key="8">
    <source>
        <dbReference type="EMBL" id="RHW33857.1"/>
    </source>
</evidence>
<dbReference type="GO" id="GO:0015074">
    <property type="term" value="P:DNA integration"/>
    <property type="evidence" value="ECO:0007669"/>
    <property type="project" value="UniProtKB-KW"/>
</dbReference>
<dbReference type="PROSITE" id="PS51900">
    <property type="entry name" value="CB"/>
    <property type="match status" value="1"/>
</dbReference>
<dbReference type="CDD" id="cd01189">
    <property type="entry name" value="INT_ICEBs1_C_like"/>
    <property type="match status" value="1"/>
</dbReference>
<evidence type="ECO:0000259" key="7">
    <source>
        <dbReference type="PROSITE" id="PS51900"/>
    </source>
</evidence>
<evidence type="ECO:0000313" key="9">
    <source>
        <dbReference type="Proteomes" id="UP000285456"/>
    </source>
</evidence>
<dbReference type="RefSeq" id="WP_118889010.1">
    <property type="nucleotide sequence ID" value="NZ_PHUT01000003.1"/>
</dbReference>
<dbReference type="PANTHER" id="PTHR30349">
    <property type="entry name" value="PHAGE INTEGRASE-RELATED"/>
    <property type="match status" value="1"/>
</dbReference>
<accession>A0A417YKM1</accession>
<dbReference type="InterPro" id="IPR004107">
    <property type="entry name" value="Integrase_SAM-like_N"/>
</dbReference>
<sequence length="381" mass="44825">MNANITYRKRGNGWEYRIRYVDAITKKSKEKSKMGFRTKPEAKLAAEDVQRKLQDGYDQSYIMLKDYLKFWIEEYKVENVRKNTLWTLMGSIDNHINPYFKNIELKEVTPSLYQSFLNYLYKDKKLARNTILKVHNAIYSAMKRAKVNKLITDNPCQDALIPGKENNKDIKYIDSDQVDAFLSNAYQYGYIYWIFFKLLIETGMRKGEAAALQWTDIDFKNGTININKSLDFQPRNKDEMFGDTKTISSERIITIRKSVVEELRFHLNWQNQNKKQVNDLYHHDLNLVLCRQDGNFMPKSSLFNAFSRILKLANINPLPIHSLRHTHAVLMLEAGADMKYLQERLGHGSYQITADVYSHVSQKMEKSNTIQYDDYMNKILK</sequence>
<keyword evidence="9" id="KW-1185">Reference proteome</keyword>
<dbReference type="InterPro" id="IPR002104">
    <property type="entry name" value="Integrase_catalytic"/>
</dbReference>
<dbReference type="Pfam" id="PF00589">
    <property type="entry name" value="Phage_integrase"/>
    <property type="match status" value="1"/>
</dbReference>
<feature type="domain" description="Core-binding (CB)" evidence="7">
    <location>
        <begin position="62"/>
        <end position="146"/>
    </location>
</feature>
<organism evidence="8 9">
    <name type="scientific">Oceanobacillus profundus</name>
    <dbReference type="NCBI Taxonomy" id="372463"/>
    <lineage>
        <taxon>Bacteria</taxon>
        <taxon>Bacillati</taxon>
        <taxon>Bacillota</taxon>
        <taxon>Bacilli</taxon>
        <taxon>Bacillales</taxon>
        <taxon>Bacillaceae</taxon>
        <taxon>Oceanobacillus</taxon>
    </lineage>
</organism>
<dbReference type="InterPro" id="IPR044068">
    <property type="entry name" value="CB"/>
</dbReference>
<evidence type="ECO:0000256" key="4">
    <source>
        <dbReference type="ARBA" id="ARBA00023172"/>
    </source>
</evidence>